<name>A0ACC3DXA6_9PEZI</name>
<gene>
    <name evidence="1" type="ORF">LTS18_006370</name>
</gene>
<sequence length="149" mass="17533">MDQAIQYDTPFKCCNGKKKDVWTFPKSEVNISDVDFLIAQDHNGLNAGSFFIRRSMFTKEFIDVWRDPMFVERKWEGKEQDALLHLMTNHAAYRQHLGMVSQRYFNAYPVGGSEMGWKSGDLVVHFAGCWVQKKCQVQWEDFWNRRVIA</sequence>
<protein>
    <submittedName>
        <fullName evidence="1">Uncharacterized protein</fullName>
    </submittedName>
</protein>
<organism evidence="1 2">
    <name type="scientific">Coniosporium uncinatum</name>
    <dbReference type="NCBI Taxonomy" id="93489"/>
    <lineage>
        <taxon>Eukaryota</taxon>
        <taxon>Fungi</taxon>
        <taxon>Dikarya</taxon>
        <taxon>Ascomycota</taxon>
        <taxon>Pezizomycotina</taxon>
        <taxon>Dothideomycetes</taxon>
        <taxon>Dothideomycetes incertae sedis</taxon>
        <taxon>Coniosporium</taxon>
    </lineage>
</organism>
<dbReference type="Proteomes" id="UP001186974">
    <property type="component" value="Unassembled WGS sequence"/>
</dbReference>
<evidence type="ECO:0000313" key="1">
    <source>
        <dbReference type="EMBL" id="KAK3081469.1"/>
    </source>
</evidence>
<dbReference type="EMBL" id="JAWDJW010000154">
    <property type="protein sequence ID" value="KAK3081469.1"/>
    <property type="molecule type" value="Genomic_DNA"/>
</dbReference>
<proteinExistence type="predicted"/>
<reference evidence="1" key="1">
    <citation type="submission" date="2024-09" db="EMBL/GenBank/DDBJ databases">
        <title>Black Yeasts Isolated from many extreme environments.</title>
        <authorList>
            <person name="Coleine C."/>
            <person name="Stajich J.E."/>
            <person name="Selbmann L."/>
        </authorList>
    </citation>
    <scope>NUCLEOTIDE SEQUENCE</scope>
    <source>
        <strain evidence="1">CCFEE 5737</strain>
    </source>
</reference>
<evidence type="ECO:0000313" key="2">
    <source>
        <dbReference type="Proteomes" id="UP001186974"/>
    </source>
</evidence>
<comment type="caution">
    <text evidence="1">The sequence shown here is derived from an EMBL/GenBank/DDBJ whole genome shotgun (WGS) entry which is preliminary data.</text>
</comment>
<keyword evidence="2" id="KW-1185">Reference proteome</keyword>
<accession>A0ACC3DXA6</accession>